<organism evidence="4 5">
    <name type="scientific">Echinicola strongylocentroti</name>
    <dbReference type="NCBI Taxonomy" id="1795355"/>
    <lineage>
        <taxon>Bacteria</taxon>
        <taxon>Pseudomonadati</taxon>
        <taxon>Bacteroidota</taxon>
        <taxon>Cytophagia</taxon>
        <taxon>Cytophagales</taxon>
        <taxon>Cyclobacteriaceae</taxon>
        <taxon>Echinicola</taxon>
    </lineage>
</organism>
<gene>
    <name evidence="4" type="ORF">DN752_06970</name>
</gene>
<evidence type="ECO:0000256" key="2">
    <source>
        <dbReference type="ARBA" id="ARBA00022801"/>
    </source>
</evidence>
<keyword evidence="2" id="KW-0378">Hydrolase</keyword>
<dbReference type="CDD" id="cd10917">
    <property type="entry name" value="CE4_NodB_like_6s_7s"/>
    <property type="match status" value="1"/>
</dbReference>
<sequence>MVVHHVPKIVKWLLPNLTWNRSRKEPVIYLTFDDGPVPGVTDFVLDELKKHQVKATFFCVGDNVRKHPELAKRIISEGHQIGNHTFNHLKGTATEDRRYYKNVQECSDVIFEVTGDFPRFFRPPYGRIKKKQVVQLAEYYEVIMWDVLSGDYDRRQSAKTCLQKTKAHTKNGAIVLFHDQKKTQGIIKEVLPEYLTFIKAKGFESGLL</sequence>
<dbReference type="InterPro" id="IPR011330">
    <property type="entry name" value="Glyco_hydro/deAcase_b/a-brl"/>
</dbReference>
<dbReference type="EMBL" id="CP030041">
    <property type="protein sequence ID" value="AWW29879.1"/>
    <property type="molecule type" value="Genomic_DNA"/>
</dbReference>
<proteinExistence type="predicted"/>
<evidence type="ECO:0000313" key="4">
    <source>
        <dbReference type="EMBL" id="AWW29879.1"/>
    </source>
</evidence>
<evidence type="ECO:0000256" key="1">
    <source>
        <dbReference type="ARBA" id="ARBA00022723"/>
    </source>
</evidence>
<dbReference type="PANTHER" id="PTHR10587">
    <property type="entry name" value="GLYCOSYL TRANSFERASE-RELATED"/>
    <property type="match status" value="1"/>
</dbReference>
<evidence type="ECO:0000259" key="3">
    <source>
        <dbReference type="PROSITE" id="PS51677"/>
    </source>
</evidence>
<dbReference type="PANTHER" id="PTHR10587:SF133">
    <property type="entry name" value="CHITIN DEACETYLASE 1-RELATED"/>
    <property type="match status" value="1"/>
</dbReference>
<dbReference type="Pfam" id="PF01522">
    <property type="entry name" value="Polysacc_deac_1"/>
    <property type="match status" value="1"/>
</dbReference>
<reference evidence="4 5" key="1">
    <citation type="submission" date="2018-06" db="EMBL/GenBank/DDBJ databases">
        <title>Echinicola strongylocentroti sp. nov., isolated from a sea urchin Strongylocentrotus intermedius.</title>
        <authorList>
            <person name="Bae S.S."/>
        </authorList>
    </citation>
    <scope>NUCLEOTIDE SEQUENCE [LARGE SCALE GENOMIC DNA]</scope>
    <source>
        <strain evidence="4 5">MEBiC08714</strain>
    </source>
</reference>
<dbReference type="PROSITE" id="PS51677">
    <property type="entry name" value="NODB"/>
    <property type="match status" value="1"/>
</dbReference>
<dbReference type="AlphaFoldDB" id="A0A2Z4IGN7"/>
<dbReference type="GO" id="GO:0016020">
    <property type="term" value="C:membrane"/>
    <property type="evidence" value="ECO:0007669"/>
    <property type="project" value="TreeGrafter"/>
</dbReference>
<dbReference type="Gene3D" id="3.20.20.370">
    <property type="entry name" value="Glycoside hydrolase/deacetylase"/>
    <property type="match status" value="1"/>
</dbReference>
<protein>
    <submittedName>
        <fullName evidence="4">Polysaccharide deacetylase family protein</fullName>
    </submittedName>
</protein>
<dbReference type="InterPro" id="IPR050248">
    <property type="entry name" value="Polysacc_deacetylase_ArnD"/>
</dbReference>
<name>A0A2Z4IGN7_9BACT</name>
<dbReference type="Proteomes" id="UP000248688">
    <property type="component" value="Chromosome"/>
</dbReference>
<dbReference type="InterPro" id="IPR002509">
    <property type="entry name" value="NODB_dom"/>
</dbReference>
<keyword evidence="5" id="KW-1185">Reference proteome</keyword>
<dbReference type="OrthoDB" id="9812065at2"/>
<keyword evidence="1" id="KW-0479">Metal-binding</keyword>
<dbReference type="GO" id="GO:0046872">
    <property type="term" value="F:metal ion binding"/>
    <property type="evidence" value="ECO:0007669"/>
    <property type="project" value="UniProtKB-KW"/>
</dbReference>
<feature type="domain" description="NodB homology" evidence="3">
    <location>
        <begin position="26"/>
        <end position="206"/>
    </location>
</feature>
<dbReference type="GO" id="GO:0005975">
    <property type="term" value="P:carbohydrate metabolic process"/>
    <property type="evidence" value="ECO:0007669"/>
    <property type="project" value="InterPro"/>
</dbReference>
<dbReference type="KEGG" id="est:DN752_06970"/>
<dbReference type="SUPFAM" id="SSF88713">
    <property type="entry name" value="Glycoside hydrolase/deacetylase"/>
    <property type="match status" value="1"/>
</dbReference>
<dbReference type="GO" id="GO:0016810">
    <property type="term" value="F:hydrolase activity, acting on carbon-nitrogen (but not peptide) bonds"/>
    <property type="evidence" value="ECO:0007669"/>
    <property type="project" value="InterPro"/>
</dbReference>
<dbReference type="RefSeq" id="WP_112783276.1">
    <property type="nucleotide sequence ID" value="NZ_CP030041.1"/>
</dbReference>
<accession>A0A2Z4IGN7</accession>
<evidence type="ECO:0000313" key="5">
    <source>
        <dbReference type="Proteomes" id="UP000248688"/>
    </source>
</evidence>